<gene>
    <name evidence="1" type="ORF">ENL71_10330</name>
</gene>
<dbReference type="InterPro" id="IPR029063">
    <property type="entry name" value="SAM-dependent_MTases_sf"/>
</dbReference>
<dbReference type="AlphaFoldDB" id="A0A7C5Z8M4"/>
<protein>
    <submittedName>
        <fullName evidence="1">SAM-dependent methyltransferase</fullName>
    </submittedName>
</protein>
<name>A0A7C5Z8M4_9FIRM</name>
<sequence>MISKRIEEIINLLDRCNTLADIGCDHGYVAVEAIKREIANKVFAVDINFHPLLKAKELSKKENVDGKIEFLLGNGFDPIEEEVDEAVIAGMGAENICSILSRAKDRISNTTLILQPMKDIELLRKWLFENGFDILKEKVVKDKNRFYVIIKSSYLPEKISFSDKDIYIGRHILDRTEEGYEFLLKMKEKMQKIIGMKTKSFLDTSYEEKVLTMIEEELKKW</sequence>
<dbReference type="PIRSF" id="PIRSF018637">
    <property type="entry name" value="TrmK"/>
    <property type="match status" value="1"/>
</dbReference>
<dbReference type="PANTHER" id="PTHR38451:SF1">
    <property type="entry name" value="TRNA (ADENINE(22)-N(1))-METHYLTRANSFERASE"/>
    <property type="match status" value="1"/>
</dbReference>
<comment type="caution">
    <text evidence="1">The sequence shown here is derived from an EMBL/GenBank/DDBJ whole genome shotgun (WGS) entry which is preliminary data.</text>
</comment>
<dbReference type="InterPro" id="IPR006901">
    <property type="entry name" value="TrmK"/>
</dbReference>
<dbReference type="EMBL" id="DRUZ01000120">
    <property type="protein sequence ID" value="HHS02839.1"/>
    <property type="molecule type" value="Genomic_DNA"/>
</dbReference>
<dbReference type="PANTHER" id="PTHR38451">
    <property type="entry name" value="TRNA (ADENINE(22)-N(1))-METHYLTRANSFERASE"/>
    <property type="match status" value="1"/>
</dbReference>
<organism evidence="1">
    <name type="scientific">Caldicellulosiruptor owensensis</name>
    <dbReference type="NCBI Taxonomy" id="55205"/>
    <lineage>
        <taxon>Bacteria</taxon>
        <taxon>Bacillati</taxon>
        <taxon>Bacillota</taxon>
        <taxon>Bacillota incertae sedis</taxon>
        <taxon>Caldicellulosiruptorales</taxon>
        <taxon>Caldicellulosiruptoraceae</taxon>
        <taxon>Caldicellulosiruptor</taxon>
    </lineage>
</organism>
<accession>A0A7C5Z8M4</accession>
<keyword evidence="1" id="KW-0808">Transferase</keyword>
<dbReference type="GO" id="GO:0160105">
    <property type="term" value="F:tRNA (adenine(22)-N1)-methyltransferase activity"/>
    <property type="evidence" value="ECO:0007669"/>
    <property type="project" value="InterPro"/>
</dbReference>
<dbReference type="Pfam" id="PF12847">
    <property type="entry name" value="Methyltransf_18"/>
    <property type="match status" value="1"/>
</dbReference>
<keyword evidence="1" id="KW-0489">Methyltransferase</keyword>
<reference evidence="1" key="1">
    <citation type="journal article" date="2020" name="mSystems">
        <title>Genome- and Community-Level Interaction Insights into Carbon Utilization and Element Cycling Functions of Hydrothermarchaeota in Hydrothermal Sediment.</title>
        <authorList>
            <person name="Zhou Z."/>
            <person name="Liu Y."/>
            <person name="Xu W."/>
            <person name="Pan J."/>
            <person name="Luo Z.H."/>
            <person name="Li M."/>
        </authorList>
    </citation>
    <scope>NUCLEOTIDE SEQUENCE [LARGE SCALE GENOMIC DNA]</scope>
    <source>
        <strain evidence="1">SpSt-102</strain>
    </source>
</reference>
<dbReference type="Gene3D" id="3.40.50.150">
    <property type="entry name" value="Vaccinia Virus protein VP39"/>
    <property type="match status" value="1"/>
</dbReference>
<evidence type="ECO:0000313" key="1">
    <source>
        <dbReference type="EMBL" id="HHS02839.1"/>
    </source>
</evidence>
<dbReference type="SUPFAM" id="SSF53335">
    <property type="entry name" value="S-adenosyl-L-methionine-dependent methyltransferases"/>
    <property type="match status" value="1"/>
</dbReference>
<dbReference type="GO" id="GO:0032259">
    <property type="term" value="P:methylation"/>
    <property type="evidence" value="ECO:0007669"/>
    <property type="project" value="UniProtKB-KW"/>
</dbReference>
<proteinExistence type="predicted"/>